<accession>A0A5J4VAI1</accession>
<name>A0A5J4VAI1_9EUKA</name>
<evidence type="ECO:0000313" key="2">
    <source>
        <dbReference type="Proteomes" id="UP000324800"/>
    </source>
</evidence>
<organism evidence="1 2">
    <name type="scientific">Streblomastix strix</name>
    <dbReference type="NCBI Taxonomy" id="222440"/>
    <lineage>
        <taxon>Eukaryota</taxon>
        <taxon>Metamonada</taxon>
        <taxon>Preaxostyla</taxon>
        <taxon>Oxymonadida</taxon>
        <taxon>Streblomastigidae</taxon>
        <taxon>Streblomastix</taxon>
    </lineage>
</organism>
<gene>
    <name evidence="1" type="ORF">EZS28_025003</name>
</gene>
<dbReference type="EMBL" id="SNRW01008474">
    <property type="protein sequence ID" value="KAA6379470.1"/>
    <property type="molecule type" value="Genomic_DNA"/>
</dbReference>
<evidence type="ECO:0000313" key="1">
    <source>
        <dbReference type="EMBL" id="KAA6379470.1"/>
    </source>
</evidence>
<dbReference type="Proteomes" id="UP000324800">
    <property type="component" value="Unassembled WGS sequence"/>
</dbReference>
<reference evidence="1 2" key="1">
    <citation type="submission" date="2019-03" db="EMBL/GenBank/DDBJ databases">
        <title>Single cell metagenomics reveals metabolic interactions within the superorganism composed of flagellate Streblomastix strix and complex community of Bacteroidetes bacteria on its surface.</title>
        <authorList>
            <person name="Treitli S.C."/>
            <person name="Kolisko M."/>
            <person name="Husnik F."/>
            <person name="Keeling P."/>
            <person name="Hampl V."/>
        </authorList>
    </citation>
    <scope>NUCLEOTIDE SEQUENCE [LARGE SCALE GENOMIC DNA]</scope>
    <source>
        <strain evidence="1">ST1C</strain>
    </source>
</reference>
<comment type="caution">
    <text evidence="1">The sequence shown here is derived from an EMBL/GenBank/DDBJ whole genome shotgun (WGS) entry which is preliminary data.</text>
</comment>
<dbReference type="AlphaFoldDB" id="A0A5J4VAI1"/>
<sequence length="741" mass="79219">MGFFSGIANFGSKILDGVKKAAQWVAPAIHKILSTVSGPVNMIHPGIGGALGAGANLAGAVDRLKRGNSSGGMMSNEEYQLFIDNNNALVYAANNQIIDGMASDYALKIEPNGLIKIKNLKDITDIKNDIDTINQELSRQIHFRGYYLLNTDIQNLPNSANGDFAFSAESGTVWMFDADWYNSGDIVPDQVTPASDATPLSDGTATAGISTEYSRGDHIHPLNVTTTIPVSDSVSGSVGTANYYARNDHSHPLNITISIPQQDSASGSVGTTNYYARNDHSYPINVETNASNIPIVNGFGNNGTSAYYSRQDHVHPQQLTYDGNVTATKFIKTCGLASEVLCANGDTTTIDSKLSRTYTGSGWIRLCVFPAGNSVGNPFIEFKIYTSYNSVQTIRLQPNYTENGITNVYGVFNAPTYIGTQYIVENGARSLFHNHSGTGTSAIYNAYIQLESVGSITIVVTDKSTYFTNRITEILTQEVVTGVSSGTVIPINYNYGYGGFMQNTLQVNPADRSKSSFNNGIRIGNFSNEAALYLACSNTAINTVQAGQWEISKTSDNALTINPPSLRKADHSVGLSINGDSSIIKFNGNELVNVGTDQTITGRKTFGGTTFGSIQLNPTDVSYGEGIRISNSPNYNVSAIYIGTSASSSGEIDGQWTIIKRNAGELYICRTADQNTDNRGLMISADGNTLTFNGSVIAGTGAQSGASNGSVNYSAGNPILWGVNSVDTNGVFYSDGPKIYW</sequence>
<protein>
    <submittedName>
        <fullName evidence="1">Uncharacterized protein</fullName>
    </submittedName>
</protein>
<proteinExistence type="predicted"/>